<evidence type="ECO:0000313" key="6">
    <source>
        <dbReference type="EMBL" id="RBR28915.1"/>
    </source>
</evidence>
<sequence length="357" mass="41590">MKKNYLEISSKITNNFDFYYYVYSRIKANNVEKTVAPLKIGLKITDNCKFRCSYCFVNKKNHNLSLQSLKRIISKLPQLPLEVYLTGGEPTLHPEFSNIVDYLYEQNILIRLHTTGFIDSHNEEYILKNLNKFNSIQLSIDSIKHFDKLRPHKSEINVLEKIAYFIEKCISCNFSNLSVNTVVSKKNILELADILNFCITNNVYKVRLSPIFTKNSHLLYKDDEYDSYFYDLISNYTDKGIEFLSDPFCHPWSYAVKHDINNYSSPLFCPAQKTELEIDPNGNVYPCPFLHNEKHLMGNILTDDFDNIWASGVESLERLEWSKRKKCINCSQYKDCGGGCYALAYITNKDYDIRCSL</sequence>
<evidence type="ECO:0000256" key="4">
    <source>
        <dbReference type="ARBA" id="ARBA00023014"/>
    </source>
</evidence>
<dbReference type="NCBIfam" id="TIGR04085">
    <property type="entry name" value="rSAM_more_4Fe4S"/>
    <property type="match status" value="1"/>
</dbReference>
<dbReference type="EMBL" id="LEOY01000012">
    <property type="protein sequence ID" value="RBR28915.1"/>
    <property type="molecule type" value="Genomic_DNA"/>
</dbReference>
<dbReference type="Proteomes" id="UP000252800">
    <property type="component" value="Unassembled WGS sequence"/>
</dbReference>
<evidence type="ECO:0000259" key="5">
    <source>
        <dbReference type="PROSITE" id="PS51918"/>
    </source>
</evidence>
<gene>
    <name evidence="6" type="ORF">EB18_01532</name>
</gene>
<dbReference type="InterPro" id="IPR023885">
    <property type="entry name" value="4Fe4S-binding_SPASM_dom"/>
</dbReference>
<dbReference type="InterPro" id="IPR050377">
    <property type="entry name" value="Radical_SAM_PqqE_MftC-like"/>
</dbReference>
<dbReference type="Gene3D" id="3.20.20.70">
    <property type="entry name" value="Aldolase class I"/>
    <property type="match status" value="1"/>
</dbReference>
<keyword evidence="1" id="KW-0949">S-adenosyl-L-methionine</keyword>
<dbReference type="PANTHER" id="PTHR11228">
    <property type="entry name" value="RADICAL SAM DOMAIN PROTEIN"/>
    <property type="match status" value="1"/>
</dbReference>
<dbReference type="GO" id="GO:0046872">
    <property type="term" value="F:metal ion binding"/>
    <property type="evidence" value="ECO:0007669"/>
    <property type="project" value="UniProtKB-KW"/>
</dbReference>
<dbReference type="GO" id="GO:0003824">
    <property type="term" value="F:catalytic activity"/>
    <property type="evidence" value="ECO:0007669"/>
    <property type="project" value="InterPro"/>
</dbReference>
<dbReference type="Pfam" id="PF04055">
    <property type="entry name" value="Radical_SAM"/>
    <property type="match status" value="1"/>
</dbReference>
<dbReference type="AlphaFoldDB" id="A0A366SGX4"/>
<dbReference type="SFLD" id="SFLDS00029">
    <property type="entry name" value="Radical_SAM"/>
    <property type="match status" value="1"/>
</dbReference>
<evidence type="ECO:0000256" key="1">
    <source>
        <dbReference type="ARBA" id="ARBA00022691"/>
    </source>
</evidence>
<dbReference type="PROSITE" id="PS51918">
    <property type="entry name" value="RADICAL_SAM"/>
    <property type="match status" value="1"/>
</dbReference>
<evidence type="ECO:0000256" key="2">
    <source>
        <dbReference type="ARBA" id="ARBA00022723"/>
    </source>
</evidence>
<keyword evidence="3" id="KW-0408">Iron</keyword>
<dbReference type="SFLD" id="SFLDG01067">
    <property type="entry name" value="SPASM/twitch_domain_containing"/>
    <property type="match status" value="1"/>
</dbReference>
<comment type="caution">
    <text evidence="6">The sequence shown here is derived from an EMBL/GenBank/DDBJ whole genome shotgun (WGS) entry which is preliminary data.</text>
</comment>
<dbReference type="CDD" id="cd01335">
    <property type="entry name" value="Radical_SAM"/>
    <property type="match status" value="1"/>
</dbReference>
<dbReference type="Pfam" id="PF13186">
    <property type="entry name" value="SPASM"/>
    <property type="match status" value="1"/>
</dbReference>
<accession>A0A366SGX4</accession>
<dbReference type="RefSeq" id="WP_113784734.1">
    <property type="nucleotide sequence ID" value="NZ_KZ845743.1"/>
</dbReference>
<name>A0A366SGX4_9ENTE</name>
<feature type="domain" description="Radical SAM core" evidence="5">
    <location>
        <begin position="34"/>
        <end position="242"/>
    </location>
</feature>
<dbReference type="InterPro" id="IPR013785">
    <property type="entry name" value="Aldolase_TIM"/>
</dbReference>
<dbReference type="GO" id="GO:0051536">
    <property type="term" value="F:iron-sulfur cluster binding"/>
    <property type="evidence" value="ECO:0007669"/>
    <property type="project" value="UniProtKB-KW"/>
</dbReference>
<keyword evidence="4" id="KW-0411">Iron-sulfur</keyword>
<proteinExistence type="predicted"/>
<keyword evidence="2" id="KW-0479">Metal-binding</keyword>
<dbReference type="InterPro" id="IPR007197">
    <property type="entry name" value="rSAM"/>
</dbReference>
<dbReference type="InterPro" id="IPR058240">
    <property type="entry name" value="rSAM_sf"/>
</dbReference>
<evidence type="ECO:0000313" key="7">
    <source>
        <dbReference type="Proteomes" id="UP000252800"/>
    </source>
</evidence>
<reference evidence="6 7" key="1">
    <citation type="submission" date="2015-06" db="EMBL/GenBank/DDBJ databases">
        <title>The Genome Sequence of Enterococcus cecorum 170AEA1.</title>
        <authorList>
            <consortium name="The Broad Institute Genomics Platform"/>
            <consortium name="The Broad Institute Genome Sequencing Center for Infectious Disease"/>
            <person name="Earl A.M."/>
            <person name="Van Tyne D."/>
            <person name="Lebreton F."/>
            <person name="Saavedra J.T."/>
            <person name="Gilmore M.S."/>
            <person name="Manson McGuire A."/>
            <person name="Clock S."/>
            <person name="Crupain M."/>
            <person name="Rangan U."/>
            <person name="Young S."/>
            <person name="Abouelleil A."/>
            <person name="Cao P."/>
            <person name="Chapman S.B."/>
            <person name="Griggs A."/>
            <person name="Priest M."/>
            <person name="Shea T."/>
            <person name="Wortman J."/>
            <person name="Nusbaum C."/>
            <person name="Birren B."/>
        </authorList>
    </citation>
    <scope>NUCLEOTIDE SEQUENCE [LARGE SCALE GENOMIC DNA]</scope>
    <source>
        <strain evidence="6 7">170AEA1</strain>
    </source>
</reference>
<protein>
    <recommendedName>
        <fullName evidence="5">Radical SAM core domain-containing protein</fullName>
    </recommendedName>
</protein>
<evidence type="ECO:0000256" key="3">
    <source>
        <dbReference type="ARBA" id="ARBA00023004"/>
    </source>
</evidence>
<dbReference type="SUPFAM" id="SSF102114">
    <property type="entry name" value="Radical SAM enzymes"/>
    <property type="match status" value="1"/>
</dbReference>
<dbReference type="SFLD" id="SFLDG01386">
    <property type="entry name" value="main_SPASM_domain-containing"/>
    <property type="match status" value="1"/>
</dbReference>
<organism evidence="6 7">
    <name type="scientific">Enterococcus cecorum</name>
    <dbReference type="NCBI Taxonomy" id="44008"/>
    <lineage>
        <taxon>Bacteria</taxon>
        <taxon>Bacillati</taxon>
        <taxon>Bacillota</taxon>
        <taxon>Bacilli</taxon>
        <taxon>Lactobacillales</taxon>
        <taxon>Enterococcaceae</taxon>
        <taxon>Enterococcus</taxon>
    </lineage>
</organism>
<dbReference type="PANTHER" id="PTHR11228:SF7">
    <property type="entry name" value="PQQA PEPTIDE CYCLASE"/>
    <property type="match status" value="1"/>
</dbReference>